<dbReference type="GO" id="GO:0005366">
    <property type="term" value="F:myo-inositol:proton symporter activity"/>
    <property type="evidence" value="ECO:0007669"/>
    <property type="project" value="TreeGrafter"/>
</dbReference>
<dbReference type="InterPro" id="IPR003663">
    <property type="entry name" value="Sugar/inositol_transpt"/>
</dbReference>
<feature type="transmembrane region" description="Helical" evidence="6">
    <location>
        <begin position="442"/>
        <end position="461"/>
    </location>
</feature>
<dbReference type="Gramene" id="RZC80494">
    <property type="protein sequence ID" value="RZC80494"/>
    <property type="gene ID" value="C5167_043069"/>
</dbReference>
<evidence type="ECO:0000256" key="4">
    <source>
        <dbReference type="ARBA" id="ARBA00022989"/>
    </source>
</evidence>
<keyword evidence="3 6" id="KW-0812">Transmembrane</keyword>
<evidence type="ECO:0000256" key="2">
    <source>
        <dbReference type="ARBA" id="ARBA00022448"/>
    </source>
</evidence>
<reference evidence="8 9" key="1">
    <citation type="journal article" date="2018" name="Science">
        <title>The opium poppy genome and morphinan production.</title>
        <authorList>
            <person name="Guo L."/>
            <person name="Winzer T."/>
            <person name="Yang X."/>
            <person name="Li Y."/>
            <person name="Ning Z."/>
            <person name="He Z."/>
            <person name="Teodor R."/>
            <person name="Lu Y."/>
            <person name="Bowser T.A."/>
            <person name="Graham I.A."/>
            <person name="Ye K."/>
        </authorList>
    </citation>
    <scope>NUCLEOTIDE SEQUENCE [LARGE SCALE GENOMIC DNA]</scope>
    <source>
        <strain evidence="9">cv. HN1</strain>
        <tissue evidence="8">Leaves</tissue>
    </source>
</reference>
<feature type="transmembrane region" description="Helical" evidence="6">
    <location>
        <begin position="314"/>
        <end position="335"/>
    </location>
</feature>
<feature type="transmembrane region" description="Helical" evidence="6">
    <location>
        <begin position="124"/>
        <end position="145"/>
    </location>
</feature>
<organism evidence="8 9">
    <name type="scientific">Papaver somniferum</name>
    <name type="common">Opium poppy</name>
    <dbReference type="NCBI Taxonomy" id="3469"/>
    <lineage>
        <taxon>Eukaryota</taxon>
        <taxon>Viridiplantae</taxon>
        <taxon>Streptophyta</taxon>
        <taxon>Embryophyta</taxon>
        <taxon>Tracheophyta</taxon>
        <taxon>Spermatophyta</taxon>
        <taxon>Magnoliopsida</taxon>
        <taxon>Ranunculales</taxon>
        <taxon>Papaveraceae</taxon>
        <taxon>Papaveroideae</taxon>
        <taxon>Papaver</taxon>
    </lineage>
</organism>
<feature type="transmembrane region" description="Helical" evidence="6">
    <location>
        <begin position="26"/>
        <end position="47"/>
    </location>
</feature>
<protein>
    <recommendedName>
        <fullName evidence="7">Major facilitator superfamily (MFS) profile domain-containing protein</fullName>
    </recommendedName>
</protein>
<keyword evidence="2" id="KW-0813">Transport</keyword>
<dbReference type="InterPro" id="IPR005828">
    <property type="entry name" value="MFS_sugar_transport-like"/>
</dbReference>
<gene>
    <name evidence="8" type="ORF">C5167_043069</name>
</gene>
<keyword evidence="5 6" id="KW-0472">Membrane</keyword>
<dbReference type="PROSITE" id="PS50850">
    <property type="entry name" value="MFS"/>
    <property type="match status" value="1"/>
</dbReference>
<feature type="transmembrane region" description="Helical" evidence="6">
    <location>
        <begin position="409"/>
        <end position="430"/>
    </location>
</feature>
<proteinExistence type="predicted"/>
<name>A0A4Y7L4M9_PAPSO</name>
<dbReference type="InterPro" id="IPR020846">
    <property type="entry name" value="MFS_dom"/>
</dbReference>
<evidence type="ECO:0000313" key="9">
    <source>
        <dbReference type="Proteomes" id="UP000316621"/>
    </source>
</evidence>
<feature type="transmembrane region" description="Helical" evidence="6">
    <location>
        <begin position="59"/>
        <end position="80"/>
    </location>
</feature>
<evidence type="ECO:0000313" key="8">
    <source>
        <dbReference type="EMBL" id="RZC80494.1"/>
    </source>
</evidence>
<feature type="transmembrane region" description="Helical" evidence="6">
    <location>
        <begin position="237"/>
        <end position="258"/>
    </location>
</feature>
<dbReference type="PANTHER" id="PTHR48020:SF38">
    <property type="entry name" value="INOSITOL TRANSPORTER 2-RELATED"/>
    <property type="match status" value="1"/>
</dbReference>
<feature type="transmembrane region" description="Helical" evidence="6">
    <location>
        <begin position="287"/>
        <end position="307"/>
    </location>
</feature>
<keyword evidence="9" id="KW-1185">Reference proteome</keyword>
<sequence>MIFLECGAAFCGVISLHDIYHNNGPLVLISSTGLLFIFYVPTLWISLVNYFPDETPWQSPGLVLLGIAGALSLIFLTVYISEISPSTIRGALVSTVFLQIAGGQIVYHLLSLLSSSTTREIQSWQWMLAIILPIIHVTVTISGVLPESPRWLYRKMTLSLTSSSHFLDPYPQGHIQQAKESLELIRSSCEVFKEVKAMEVSLGEEVEAAERQQEKEKELKFLDRLTIIWYKVPFERIIVGFGSIVAQQFVGISMIMHYSYTIFLLTTNLCNTSKTENGNAEIASSKIPLITSSLVLVGTLICTTLVDRLGRRRLLLVSICGIISSLGLLSCLFYTGSNSVGNIIFPFLNSNLRNENREFWYDIGEERASGMGLLALTALAMYIVFYSLGIGTIPWIINSEIYPIKYRTICLVMINVVYWCSKIIVQDFFFDSLGCYLSVAEMLLMLLLFSVGVGLFIYIYIPETKGLQLEEVEKVLMREKYIKMNDYHLEDEDTELHKELRAVLIAT</sequence>
<dbReference type="Pfam" id="PF00083">
    <property type="entry name" value="Sugar_tr"/>
    <property type="match status" value="1"/>
</dbReference>
<dbReference type="STRING" id="3469.A0A4Y7L4M9"/>
<dbReference type="PANTHER" id="PTHR48020">
    <property type="entry name" value="PROTON MYO-INOSITOL COTRANSPORTER"/>
    <property type="match status" value="1"/>
</dbReference>
<dbReference type="PRINTS" id="PR00171">
    <property type="entry name" value="SUGRTRNSPORT"/>
</dbReference>
<keyword evidence="4 6" id="KW-1133">Transmembrane helix</keyword>
<feature type="domain" description="Major facilitator superfamily (MFS) profile" evidence="7">
    <location>
        <begin position="1"/>
        <end position="465"/>
    </location>
</feature>
<comment type="subcellular location">
    <subcellularLocation>
        <location evidence="1">Membrane</location>
        <topology evidence="1">Multi-pass membrane protein</topology>
    </subcellularLocation>
</comment>
<evidence type="ECO:0000259" key="7">
    <source>
        <dbReference type="PROSITE" id="PS50850"/>
    </source>
</evidence>
<dbReference type="AlphaFoldDB" id="A0A4Y7L4M9"/>
<dbReference type="SUPFAM" id="SSF103473">
    <property type="entry name" value="MFS general substrate transporter"/>
    <property type="match status" value="1"/>
</dbReference>
<dbReference type="GO" id="GO:0016020">
    <property type="term" value="C:membrane"/>
    <property type="evidence" value="ECO:0007669"/>
    <property type="project" value="UniProtKB-SubCell"/>
</dbReference>
<evidence type="ECO:0000256" key="3">
    <source>
        <dbReference type="ARBA" id="ARBA00022692"/>
    </source>
</evidence>
<feature type="transmembrane region" description="Helical" evidence="6">
    <location>
        <begin position="92"/>
        <end position="112"/>
    </location>
</feature>
<evidence type="ECO:0000256" key="1">
    <source>
        <dbReference type="ARBA" id="ARBA00004141"/>
    </source>
</evidence>
<evidence type="ECO:0000256" key="5">
    <source>
        <dbReference type="ARBA" id="ARBA00023136"/>
    </source>
</evidence>
<dbReference type="InterPro" id="IPR036259">
    <property type="entry name" value="MFS_trans_sf"/>
</dbReference>
<dbReference type="InterPro" id="IPR050814">
    <property type="entry name" value="Myo-inositol_Transporter"/>
</dbReference>
<dbReference type="Proteomes" id="UP000316621">
    <property type="component" value="Chromosome 10"/>
</dbReference>
<feature type="transmembrane region" description="Helical" evidence="6">
    <location>
        <begin position="373"/>
        <end position="397"/>
    </location>
</feature>
<dbReference type="EMBL" id="CM010724">
    <property type="protein sequence ID" value="RZC80494.1"/>
    <property type="molecule type" value="Genomic_DNA"/>
</dbReference>
<accession>A0A4Y7L4M9</accession>
<dbReference type="Gene3D" id="1.20.1250.20">
    <property type="entry name" value="MFS general substrate transporter like domains"/>
    <property type="match status" value="1"/>
</dbReference>
<evidence type="ECO:0000256" key="6">
    <source>
        <dbReference type="SAM" id="Phobius"/>
    </source>
</evidence>